<accession>A0A5J6Z7X1</accession>
<feature type="region of interest" description="Disordered" evidence="1">
    <location>
        <begin position="1"/>
        <end position="56"/>
    </location>
</feature>
<feature type="region of interest" description="Disordered" evidence="1">
    <location>
        <begin position="88"/>
        <end position="202"/>
    </location>
</feature>
<dbReference type="KEGG" id="cuo:CUROG_01635"/>
<dbReference type="OrthoDB" id="4411287at2"/>
<keyword evidence="2" id="KW-1133">Transmembrane helix</keyword>
<dbReference type="Proteomes" id="UP000326711">
    <property type="component" value="Chromosome"/>
</dbReference>
<dbReference type="RefSeq" id="WP_151902193.1">
    <property type="nucleotide sequence ID" value="NZ_CP045032.1"/>
</dbReference>
<evidence type="ECO:0000259" key="3">
    <source>
        <dbReference type="Pfam" id="PF13399"/>
    </source>
</evidence>
<feature type="compositionally biased region" description="Polar residues" evidence="1">
    <location>
        <begin position="179"/>
        <end position="195"/>
    </location>
</feature>
<feature type="compositionally biased region" description="Low complexity" evidence="1">
    <location>
        <begin position="34"/>
        <end position="53"/>
    </location>
</feature>
<feature type="compositionally biased region" description="Acidic residues" evidence="1">
    <location>
        <begin position="14"/>
        <end position="31"/>
    </location>
</feature>
<evidence type="ECO:0000256" key="1">
    <source>
        <dbReference type="SAM" id="MobiDB-lite"/>
    </source>
</evidence>
<evidence type="ECO:0000313" key="5">
    <source>
        <dbReference type="Proteomes" id="UP000326711"/>
    </source>
</evidence>
<evidence type="ECO:0000256" key="2">
    <source>
        <dbReference type="SAM" id="Phobius"/>
    </source>
</evidence>
<reference evidence="5" key="1">
    <citation type="submission" date="2019-10" db="EMBL/GenBank/DDBJ databases">
        <title>Complete genome sequence of Corynebacterium urogenitalis DSM 108747, isolated from the genital tract of a cow.</title>
        <authorList>
            <person name="Ruckert C."/>
            <person name="Ballas P."/>
            <person name="Wagener K."/>
            <person name="Drillich M."/>
            <person name="Kaempfer P."/>
            <person name="Busse H.-J."/>
            <person name="Ehling-Schulz M."/>
        </authorList>
    </citation>
    <scope>NUCLEOTIDE SEQUENCE [LARGE SCALE GENOMIC DNA]</scope>
    <source>
        <strain evidence="5">LMM 1652</strain>
    </source>
</reference>
<feature type="compositionally biased region" description="Low complexity" evidence="1">
    <location>
        <begin position="100"/>
        <end position="124"/>
    </location>
</feature>
<dbReference type="InterPro" id="IPR027381">
    <property type="entry name" value="LytR/CpsA/Psr_C"/>
</dbReference>
<dbReference type="EMBL" id="CP045032">
    <property type="protein sequence ID" value="QFQ01727.1"/>
    <property type="molecule type" value="Genomic_DNA"/>
</dbReference>
<dbReference type="AlphaFoldDB" id="A0A5J6Z7X1"/>
<proteinExistence type="predicted"/>
<dbReference type="Gene3D" id="3.30.70.2390">
    <property type="match status" value="1"/>
</dbReference>
<feature type="compositionally biased region" description="Basic and acidic residues" evidence="1">
    <location>
        <begin position="133"/>
        <end position="142"/>
    </location>
</feature>
<dbReference type="Pfam" id="PF13399">
    <property type="entry name" value="LytR_C"/>
    <property type="match status" value="1"/>
</dbReference>
<organism evidence="4 5">
    <name type="scientific">Corynebacterium urogenitale</name>
    <dbReference type="NCBI Taxonomy" id="2487892"/>
    <lineage>
        <taxon>Bacteria</taxon>
        <taxon>Bacillati</taxon>
        <taxon>Actinomycetota</taxon>
        <taxon>Actinomycetes</taxon>
        <taxon>Mycobacteriales</taxon>
        <taxon>Corynebacteriaceae</taxon>
        <taxon>Corynebacterium</taxon>
    </lineage>
</organism>
<feature type="compositionally biased region" description="Basic and acidic residues" evidence="1">
    <location>
        <begin position="1"/>
        <end position="13"/>
    </location>
</feature>
<protein>
    <recommendedName>
        <fullName evidence="3">LytR/CpsA/Psr regulator C-terminal domain-containing protein</fullName>
    </recommendedName>
</protein>
<sequence>MTDSNRPRHSLDDDRYDEAFAFEDDYAEEGYGDTGAAAAGTAGAQAAGSEAGANDSSGLPLRGLAMILIAVAVVLIAWGAFTMFGGPDEGAGESSQNASQQQPADGEQQNQQGQQNAEGQGNPEGQDESAPGSERREGREGDDNNDAASAENRQEDAAQGGAENNGGAPAAGTVDKARQQITVLNNSPIQGLASETTDRLRGEQWQRTSFGNLPDTEGAFPKSVVLYPASDANAKAAAEEIARNLGIAAEARTPEIDDTLGGAEMLEGEGPASVVVVTTNDMPR</sequence>
<feature type="transmembrane region" description="Helical" evidence="2">
    <location>
        <begin position="64"/>
        <end position="86"/>
    </location>
</feature>
<evidence type="ECO:0000313" key="4">
    <source>
        <dbReference type="EMBL" id="QFQ01727.1"/>
    </source>
</evidence>
<gene>
    <name evidence="4" type="ORF">CUROG_01635</name>
</gene>
<keyword evidence="5" id="KW-1185">Reference proteome</keyword>
<feature type="compositionally biased region" description="Low complexity" evidence="1">
    <location>
        <begin position="157"/>
        <end position="172"/>
    </location>
</feature>
<keyword evidence="2" id="KW-0472">Membrane</keyword>
<feature type="domain" description="LytR/CpsA/Psr regulator C-terminal" evidence="3">
    <location>
        <begin position="180"/>
        <end position="279"/>
    </location>
</feature>
<keyword evidence="2" id="KW-0812">Transmembrane</keyword>
<name>A0A5J6Z7X1_9CORY</name>